<protein>
    <recommendedName>
        <fullName evidence="3">CCHC-type domain-containing protein</fullName>
    </recommendedName>
</protein>
<gene>
    <name evidence="1" type="ORF">WA026_021841</name>
</gene>
<evidence type="ECO:0000313" key="2">
    <source>
        <dbReference type="Proteomes" id="UP001431783"/>
    </source>
</evidence>
<name>A0AAW1UN50_9CUCU</name>
<accession>A0AAW1UN50</accession>
<evidence type="ECO:0000313" key="1">
    <source>
        <dbReference type="EMBL" id="KAK9882495.1"/>
    </source>
</evidence>
<organism evidence="1 2">
    <name type="scientific">Henosepilachna vigintioctopunctata</name>
    <dbReference type="NCBI Taxonomy" id="420089"/>
    <lineage>
        <taxon>Eukaryota</taxon>
        <taxon>Metazoa</taxon>
        <taxon>Ecdysozoa</taxon>
        <taxon>Arthropoda</taxon>
        <taxon>Hexapoda</taxon>
        <taxon>Insecta</taxon>
        <taxon>Pterygota</taxon>
        <taxon>Neoptera</taxon>
        <taxon>Endopterygota</taxon>
        <taxon>Coleoptera</taxon>
        <taxon>Polyphaga</taxon>
        <taxon>Cucujiformia</taxon>
        <taxon>Coccinelloidea</taxon>
        <taxon>Coccinellidae</taxon>
        <taxon>Epilachninae</taxon>
        <taxon>Epilachnini</taxon>
        <taxon>Henosepilachna</taxon>
    </lineage>
</organism>
<comment type="caution">
    <text evidence="1">The sequence shown here is derived from an EMBL/GenBank/DDBJ whole genome shotgun (WGS) entry which is preliminary data.</text>
</comment>
<keyword evidence="2" id="KW-1185">Reference proteome</keyword>
<dbReference type="AlphaFoldDB" id="A0AAW1UN50"/>
<dbReference type="Proteomes" id="UP001431783">
    <property type="component" value="Unassembled WGS sequence"/>
</dbReference>
<evidence type="ECO:0008006" key="3">
    <source>
        <dbReference type="Google" id="ProtNLM"/>
    </source>
</evidence>
<dbReference type="EMBL" id="JARQZJ010000077">
    <property type="protein sequence ID" value="KAK9882495.1"/>
    <property type="molecule type" value="Genomic_DNA"/>
</dbReference>
<reference evidence="1 2" key="1">
    <citation type="submission" date="2023-03" db="EMBL/GenBank/DDBJ databases">
        <title>Genome insight into feeding habits of ladybird beetles.</title>
        <authorList>
            <person name="Li H.-S."/>
            <person name="Huang Y.-H."/>
            <person name="Pang H."/>
        </authorList>
    </citation>
    <scope>NUCLEOTIDE SEQUENCE [LARGE SCALE GENOMIC DNA]</scope>
    <source>
        <strain evidence="1">SYSU_2023b</strain>
        <tissue evidence="1">Whole body</tissue>
    </source>
</reference>
<proteinExistence type="predicted"/>
<sequence>MNYLIMSIPDPEYSHFMRQIYVISENSVKIPECLIIEFEDNQYRIFLSAANAACFTCKETGHIPSKCLLKTTSAVISNQLQEIKINKTSESLPNLPQISNKEGSSRPKRTILKTLKLSTVVDISESISVKPNRRQKNDSRWT</sequence>